<dbReference type="EMBL" id="JBHSZV010000010">
    <property type="protein sequence ID" value="MFC7060907.1"/>
    <property type="molecule type" value="Genomic_DNA"/>
</dbReference>
<proteinExistence type="predicted"/>
<dbReference type="Pfam" id="PF00583">
    <property type="entry name" value="Acetyltransf_1"/>
    <property type="match status" value="1"/>
</dbReference>
<dbReference type="GO" id="GO:0016746">
    <property type="term" value="F:acyltransferase activity"/>
    <property type="evidence" value="ECO:0007669"/>
    <property type="project" value="UniProtKB-KW"/>
</dbReference>
<dbReference type="PROSITE" id="PS51186">
    <property type="entry name" value="GNAT"/>
    <property type="match status" value="1"/>
</dbReference>
<organism evidence="2 3">
    <name type="scientific">Halobacillus seohaensis</name>
    <dbReference type="NCBI Taxonomy" id="447421"/>
    <lineage>
        <taxon>Bacteria</taxon>
        <taxon>Bacillati</taxon>
        <taxon>Bacillota</taxon>
        <taxon>Bacilli</taxon>
        <taxon>Bacillales</taxon>
        <taxon>Bacillaceae</taxon>
        <taxon>Halobacillus</taxon>
    </lineage>
</organism>
<dbReference type="EC" id="2.3.1.-" evidence="2"/>
<feature type="domain" description="N-acetyltransferase" evidence="1">
    <location>
        <begin position="1"/>
        <end position="140"/>
    </location>
</feature>
<comment type="caution">
    <text evidence="2">The sequence shown here is derived from an EMBL/GenBank/DDBJ whole genome shotgun (WGS) entry which is preliminary data.</text>
</comment>
<dbReference type="Gene3D" id="3.40.630.30">
    <property type="match status" value="1"/>
</dbReference>
<gene>
    <name evidence="2" type="ORF">ACFQIC_03355</name>
</gene>
<evidence type="ECO:0000313" key="2">
    <source>
        <dbReference type="EMBL" id="MFC7060907.1"/>
    </source>
</evidence>
<dbReference type="InterPro" id="IPR016181">
    <property type="entry name" value="Acyl_CoA_acyltransferase"/>
</dbReference>
<keyword evidence="2" id="KW-0012">Acyltransferase</keyword>
<keyword evidence="2" id="KW-0808">Transferase</keyword>
<accession>A0ABW2EI52</accession>
<dbReference type="RefSeq" id="WP_390216938.1">
    <property type="nucleotide sequence ID" value="NZ_JBHSZV010000010.1"/>
</dbReference>
<sequence>MIKLINAENRKDYLPYLLLADENEDIINEYINDGEMYAITSENQTIGVCLFIFPEINVVEIKNIAIIFSKQGKGLGKAVIQEACTFFRRRGYAQLIVGTANSSIANIIFYQKTGFHMEAIRKNFFHRIQNLFTKMGFKQLT</sequence>
<dbReference type="SUPFAM" id="SSF55729">
    <property type="entry name" value="Acyl-CoA N-acyltransferases (Nat)"/>
    <property type="match status" value="1"/>
</dbReference>
<protein>
    <submittedName>
        <fullName evidence="2">GNAT family N-acetyltransferase</fullName>
        <ecNumber evidence="2">2.3.1.-</ecNumber>
    </submittedName>
</protein>
<dbReference type="CDD" id="cd04301">
    <property type="entry name" value="NAT_SF"/>
    <property type="match status" value="1"/>
</dbReference>
<name>A0ABW2EI52_9BACI</name>
<dbReference type="InterPro" id="IPR000182">
    <property type="entry name" value="GNAT_dom"/>
</dbReference>
<evidence type="ECO:0000313" key="3">
    <source>
        <dbReference type="Proteomes" id="UP001596410"/>
    </source>
</evidence>
<reference evidence="3" key="1">
    <citation type="journal article" date="2019" name="Int. J. Syst. Evol. Microbiol.">
        <title>The Global Catalogue of Microorganisms (GCM) 10K type strain sequencing project: providing services to taxonomists for standard genome sequencing and annotation.</title>
        <authorList>
            <consortium name="The Broad Institute Genomics Platform"/>
            <consortium name="The Broad Institute Genome Sequencing Center for Infectious Disease"/>
            <person name="Wu L."/>
            <person name="Ma J."/>
        </authorList>
    </citation>
    <scope>NUCLEOTIDE SEQUENCE [LARGE SCALE GENOMIC DNA]</scope>
    <source>
        <strain evidence="3">CGMCC 4.1621</strain>
    </source>
</reference>
<evidence type="ECO:0000259" key="1">
    <source>
        <dbReference type="PROSITE" id="PS51186"/>
    </source>
</evidence>
<dbReference type="Proteomes" id="UP001596410">
    <property type="component" value="Unassembled WGS sequence"/>
</dbReference>
<keyword evidence="3" id="KW-1185">Reference proteome</keyword>